<evidence type="ECO:0000313" key="2">
    <source>
        <dbReference type="EMBL" id="VVA94067.1"/>
    </source>
</evidence>
<name>A0A565AXJ5_9BRAS</name>
<comment type="caution">
    <text evidence="2">The sequence shown here is derived from an EMBL/GenBank/DDBJ whole genome shotgun (WGS) entry which is preliminary data.</text>
</comment>
<dbReference type="Proteomes" id="UP000489600">
    <property type="component" value="Unassembled WGS sequence"/>
</dbReference>
<dbReference type="EMBL" id="CABITT030000002">
    <property type="protein sequence ID" value="VVA94067.1"/>
    <property type="molecule type" value="Genomic_DNA"/>
</dbReference>
<accession>A0A565AXJ5</accession>
<dbReference type="PANTHER" id="PTHR23130:SF174">
    <property type="entry name" value="CYTOCHROME B561 AND DOMON DOMAIN-CONTAINING PROTEIN"/>
    <property type="match status" value="1"/>
</dbReference>
<reference evidence="2" key="1">
    <citation type="submission" date="2019-07" db="EMBL/GenBank/DDBJ databases">
        <authorList>
            <person name="Dittberner H."/>
        </authorList>
    </citation>
    <scope>NUCLEOTIDE SEQUENCE [LARGE SCALE GENOMIC DNA]</scope>
</reference>
<evidence type="ECO:0000256" key="1">
    <source>
        <dbReference type="SAM" id="Phobius"/>
    </source>
</evidence>
<keyword evidence="3" id="KW-1185">Reference proteome</keyword>
<gene>
    <name evidence="2" type="ORF">ANE_LOCUS4512</name>
</gene>
<keyword evidence="1" id="KW-0472">Membrane</keyword>
<feature type="transmembrane region" description="Helical" evidence="1">
    <location>
        <begin position="97"/>
        <end position="119"/>
    </location>
</feature>
<dbReference type="OrthoDB" id="19261at2759"/>
<keyword evidence="1" id="KW-1133">Transmembrane helix</keyword>
<dbReference type="AlphaFoldDB" id="A0A565AXJ5"/>
<protein>
    <submittedName>
        <fullName evidence="2">Uncharacterized protein</fullName>
    </submittedName>
</protein>
<dbReference type="PANTHER" id="PTHR23130">
    <property type="entry name" value="CYTOCHROME B561 AND DOMON DOMAIN-CONTAINING PROTEIN"/>
    <property type="match status" value="1"/>
</dbReference>
<proteinExistence type="predicted"/>
<sequence length="129" mass="14124">MATLDLLSGQVTATKSVNGNMLLVKRIHGLINAVSWGILMPIGDMAARYMKTYEKSIINGIFVALVGALLAFLPKAILPRSSSKVYTPFLADPFKNITFGAYDTLTLLVLVMWAAMLLAPRRNRGRRLG</sequence>
<feature type="transmembrane region" description="Helical" evidence="1">
    <location>
        <begin position="57"/>
        <end position="77"/>
    </location>
</feature>
<evidence type="ECO:0000313" key="3">
    <source>
        <dbReference type="Proteomes" id="UP000489600"/>
    </source>
</evidence>
<keyword evidence="1" id="KW-0812">Transmembrane</keyword>
<organism evidence="2 3">
    <name type="scientific">Arabis nemorensis</name>
    <dbReference type="NCBI Taxonomy" id="586526"/>
    <lineage>
        <taxon>Eukaryota</taxon>
        <taxon>Viridiplantae</taxon>
        <taxon>Streptophyta</taxon>
        <taxon>Embryophyta</taxon>
        <taxon>Tracheophyta</taxon>
        <taxon>Spermatophyta</taxon>
        <taxon>Magnoliopsida</taxon>
        <taxon>eudicotyledons</taxon>
        <taxon>Gunneridae</taxon>
        <taxon>Pentapetalae</taxon>
        <taxon>rosids</taxon>
        <taxon>malvids</taxon>
        <taxon>Brassicales</taxon>
        <taxon>Brassicaceae</taxon>
        <taxon>Arabideae</taxon>
        <taxon>Arabis</taxon>
    </lineage>
</organism>